<protein>
    <submittedName>
        <fullName evidence="2">Uncharacterized protein</fullName>
    </submittedName>
</protein>
<evidence type="ECO:0000313" key="2">
    <source>
        <dbReference type="EMBL" id="AXA35214.1"/>
    </source>
</evidence>
<accession>A0A2Z4Y2E2</accession>
<keyword evidence="1" id="KW-0472">Membrane</keyword>
<sequence length="70" mass="7682">MSELELLQGFKQLIVYSILPSSVAYAASVALLLVLDIESHTRRVLEMRGGATFGATPLQDDPMPQEHRLG</sequence>
<proteinExistence type="predicted"/>
<dbReference type="AlphaFoldDB" id="A0A2Z4Y2E2"/>
<dbReference type="KEGG" id="schv:BRCON_0437"/>
<reference evidence="2 3" key="1">
    <citation type="submission" date="2018-05" db="EMBL/GenBank/DDBJ databases">
        <title>A metagenomic window into the 2 km-deep terrestrial subsurface aquifer revealed taxonomically and functionally diverse microbial community comprising novel uncultured bacterial lineages.</title>
        <authorList>
            <person name="Kadnikov V.V."/>
            <person name="Mardanov A.V."/>
            <person name="Beletsky A.V."/>
            <person name="Banks D."/>
            <person name="Pimenov N.V."/>
            <person name="Frank Y.A."/>
            <person name="Karnachuk O.V."/>
            <person name="Ravin N.V."/>
        </authorList>
    </citation>
    <scope>NUCLEOTIDE SEQUENCE [LARGE SCALE GENOMIC DNA]</scope>
    <source>
        <strain evidence="2">BY</strain>
    </source>
</reference>
<evidence type="ECO:0000256" key="1">
    <source>
        <dbReference type="SAM" id="Phobius"/>
    </source>
</evidence>
<keyword evidence="1" id="KW-0812">Transmembrane</keyword>
<organism evidence="2 3">
    <name type="scientific">Sumerlaea chitinivorans</name>
    <dbReference type="NCBI Taxonomy" id="2250252"/>
    <lineage>
        <taxon>Bacteria</taxon>
        <taxon>Candidatus Sumerlaeota</taxon>
        <taxon>Candidatus Sumerlaeia</taxon>
        <taxon>Candidatus Sumerlaeales</taxon>
        <taxon>Candidatus Sumerlaeaceae</taxon>
        <taxon>Candidatus Sumerlaea</taxon>
    </lineage>
</organism>
<dbReference type="EMBL" id="CP030759">
    <property type="protein sequence ID" value="AXA35214.1"/>
    <property type="molecule type" value="Genomic_DNA"/>
</dbReference>
<name>A0A2Z4Y2E2_SUMC1</name>
<dbReference type="Proteomes" id="UP000262583">
    <property type="component" value="Chromosome"/>
</dbReference>
<evidence type="ECO:0000313" key="3">
    <source>
        <dbReference type="Proteomes" id="UP000262583"/>
    </source>
</evidence>
<feature type="transmembrane region" description="Helical" evidence="1">
    <location>
        <begin position="13"/>
        <end position="35"/>
    </location>
</feature>
<gene>
    <name evidence="2" type="ORF">BRCON_0437</name>
</gene>
<keyword evidence="1" id="KW-1133">Transmembrane helix</keyword>